<feature type="transmembrane region" description="Helical" evidence="2">
    <location>
        <begin position="310"/>
        <end position="333"/>
    </location>
</feature>
<gene>
    <name evidence="3" type="ORF">NA56DRAFT_707190</name>
</gene>
<feature type="transmembrane region" description="Helical" evidence="2">
    <location>
        <begin position="278"/>
        <end position="304"/>
    </location>
</feature>
<accession>A0A2J6PVV8</accession>
<evidence type="ECO:0000313" key="3">
    <source>
        <dbReference type="EMBL" id="PMD18145.1"/>
    </source>
</evidence>
<dbReference type="AlphaFoldDB" id="A0A2J6PVV8"/>
<evidence type="ECO:0000313" key="4">
    <source>
        <dbReference type="Proteomes" id="UP000235672"/>
    </source>
</evidence>
<dbReference type="Proteomes" id="UP000235672">
    <property type="component" value="Unassembled WGS sequence"/>
</dbReference>
<protein>
    <submittedName>
        <fullName evidence="3">Uncharacterized protein</fullName>
    </submittedName>
</protein>
<dbReference type="InterPro" id="IPR021369">
    <property type="entry name" value="DUF2985"/>
</dbReference>
<feature type="region of interest" description="Disordered" evidence="1">
    <location>
        <begin position="13"/>
        <end position="41"/>
    </location>
</feature>
<evidence type="ECO:0000256" key="1">
    <source>
        <dbReference type="SAM" id="MobiDB-lite"/>
    </source>
</evidence>
<evidence type="ECO:0000256" key="2">
    <source>
        <dbReference type="SAM" id="Phobius"/>
    </source>
</evidence>
<reference evidence="3 4" key="1">
    <citation type="submission" date="2016-05" db="EMBL/GenBank/DDBJ databases">
        <title>A degradative enzymes factory behind the ericoid mycorrhizal symbiosis.</title>
        <authorList>
            <consortium name="DOE Joint Genome Institute"/>
            <person name="Martino E."/>
            <person name="Morin E."/>
            <person name="Grelet G."/>
            <person name="Kuo A."/>
            <person name="Kohler A."/>
            <person name="Daghino S."/>
            <person name="Barry K."/>
            <person name="Choi C."/>
            <person name="Cichocki N."/>
            <person name="Clum A."/>
            <person name="Copeland A."/>
            <person name="Hainaut M."/>
            <person name="Haridas S."/>
            <person name="Labutti K."/>
            <person name="Lindquist E."/>
            <person name="Lipzen A."/>
            <person name="Khouja H.-R."/>
            <person name="Murat C."/>
            <person name="Ohm R."/>
            <person name="Olson A."/>
            <person name="Spatafora J."/>
            <person name="Veneault-Fourrey C."/>
            <person name="Henrissat B."/>
            <person name="Grigoriev I."/>
            <person name="Martin F."/>
            <person name="Perotto S."/>
        </authorList>
    </citation>
    <scope>NUCLEOTIDE SEQUENCE [LARGE SCALE GENOMIC DNA]</scope>
    <source>
        <strain evidence="3 4">UAMH 7357</strain>
    </source>
</reference>
<feature type="transmembrane region" description="Helical" evidence="2">
    <location>
        <begin position="180"/>
        <end position="198"/>
    </location>
</feature>
<organism evidence="3 4">
    <name type="scientific">Hyaloscypha hepaticicola</name>
    <dbReference type="NCBI Taxonomy" id="2082293"/>
    <lineage>
        <taxon>Eukaryota</taxon>
        <taxon>Fungi</taxon>
        <taxon>Dikarya</taxon>
        <taxon>Ascomycota</taxon>
        <taxon>Pezizomycotina</taxon>
        <taxon>Leotiomycetes</taxon>
        <taxon>Helotiales</taxon>
        <taxon>Hyaloscyphaceae</taxon>
        <taxon>Hyaloscypha</taxon>
    </lineage>
</organism>
<dbReference type="EMBL" id="KZ613496">
    <property type="protein sequence ID" value="PMD18145.1"/>
    <property type="molecule type" value="Genomic_DNA"/>
</dbReference>
<keyword evidence="2" id="KW-1133">Transmembrane helix</keyword>
<dbReference type="PANTHER" id="PTHR35872:SF1">
    <property type="entry name" value="ALPHA-L-RHAMNOSIDASE C"/>
    <property type="match status" value="1"/>
</dbReference>
<keyword evidence="2" id="KW-0472">Membrane</keyword>
<name>A0A2J6PVV8_9HELO</name>
<dbReference type="STRING" id="1745343.A0A2J6PVV8"/>
<dbReference type="OrthoDB" id="6407410at2759"/>
<keyword evidence="4" id="KW-1185">Reference proteome</keyword>
<keyword evidence="2" id="KW-0812">Transmembrane</keyword>
<feature type="transmembrane region" description="Helical" evidence="2">
    <location>
        <begin position="130"/>
        <end position="160"/>
    </location>
</feature>
<sequence length="372" mass="41605">MFHAFGNVGSNIPALDDIQSGKYDSNGWSGPGQRRNSKARRDSDIQVLSLYRSRTLEAIPEPKKTAAIDEKTAEGSESVLTPQTEENVAIAPHDPSVPYENGYQFPPKHTRKQAWTIAAKGSWKFVTTPFGFILTLYALNIVAWGGMLFLILIHATPAMAHPSYNSWDSGAKKWLEIDAQILNGLFCVTGLGLIPWRFRDFWFLLRWRYHGDGDALRKLAGIHRNWFRLQGSELVDVNYHPATDPIPVGVDESVLALPVELSPDAPLTGERASPSKYWLLDFVIWGFVWNTFLQIVLCGLMWGFGRRKRSGAAVGLMISLACIVASAAGWVIYKEGKRVKKVEGVPVSEEDMKILKEMREKARESGEASDWV</sequence>
<dbReference type="Pfam" id="PF11204">
    <property type="entry name" value="DUF2985"/>
    <property type="match status" value="1"/>
</dbReference>
<dbReference type="PANTHER" id="PTHR35872">
    <property type="entry name" value="INTEGRAL MEMBRANE PROTEIN (AFU_ORTHOLOGUE AFUA_5G07110)"/>
    <property type="match status" value="1"/>
</dbReference>
<proteinExistence type="predicted"/>